<feature type="transmembrane region" description="Helical" evidence="1">
    <location>
        <begin position="123"/>
        <end position="152"/>
    </location>
</feature>
<reference evidence="2 3" key="1">
    <citation type="submission" date="2019-05" db="EMBL/GenBank/DDBJ databases">
        <authorList>
            <consortium name="Pathogen Informatics"/>
        </authorList>
    </citation>
    <scope>NUCLEOTIDE SEQUENCE [LARGE SCALE GENOMIC DNA]</scope>
    <source>
        <strain evidence="2 3">NCTC11429</strain>
    </source>
</reference>
<dbReference type="AlphaFoldDB" id="A0A4U9VK98"/>
<gene>
    <name evidence="2" type="ORF">NCTC11429_02918</name>
</gene>
<dbReference type="STRING" id="1123265.GCA_000686625_02598"/>
<evidence type="ECO:0000256" key="1">
    <source>
        <dbReference type="SAM" id="Phobius"/>
    </source>
</evidence>
<dbReference type="Proteomes" id="UP000308196">
    <property type="component" value="Chromosome"/>
</dbReference>
<protein>
    <submittedName>
        <fullName evidence="2">Uncharacterized protein</fullName>
    </submittedName>
</protein>
<dbReference type="RefSeq" id="WP_028069719.1">
    <property type="nucleotide sequence ID" value="NZ_CP141191.1"/>
</dbReference>
<organism evidence="2 3">
    <name type="scientific">Sphingobacterium thalpophilum</name>
    <dbReference type="NCBI Taxonomy" id="259"/>
    <lineage>
        <taxon>Bacteria</taxon>
        <taxon>Pseudomonadati</taxon>
        <taxon>Bacteroidota</taxon>
        <taxon>Sphingobacteriia</taxon>
        <taxon>Sphingobacteriales</taxon>
        <taxon>Sphingobacteriaceae</taxon>
        <taxon>Sphingobacterium</taxon>
    </lineage>
</organism>
<keyword evidence="1" id="KW-0472">Membrane</keyword>
<feature type="transmembrane region" description="Helical" evidence="1">
    <location>
        <begin position="55"/>
        <end position="76"/>
    </location>
</feature>
<feature type="transmembrane region" description="Helical" evidence="1">
    <location>
        <begin position="97"/>
        <end position="117"/>
    </location>
</feature>
<name>A0A4U9VK98_9SPHI</name>
<sequence>MKGNQLVRYSKDTELQVHYPDFIWLWIASFCFGFVCWYLGYIGALMTWFENMPLVVSYLFYVLVSAAAFFSISAVIKVLDRKMNWLTVPEKRFSMQFFCCFILPAVFLFAVTQPIALPKNEWLWLPLSVIFGAVLMLNLVYTLYFYCIVFVVERRHRFWLQQQVCELEEKIMDLRSQLPPYAQGEHTAAEMPPSGELSAESDPAEEIDIASVRALDPQQEAFLLNNRLLTKKIMYDELGMFEYENTSNTPLVKLYLRKDMTEDFACEQRSLNEVVRDTGGYVQKIDRHHAIPLHMIQTCQQLKGGKLRIALKVPFDGLREFQVSSRISRRIKEWVMLQVPIEKDNYMNQ</sequence>
<keyword evidence="1" id="KW-1133">Transmembrane helix</keyword>
<evidence type="ECO:0000313" key="2">
    <source>
        <dbReference type="EMBL" id="VTR43751.1"/>
    </source>
</evidence>
<feature type="transmembrane region" description="Helical" evidence="1">
    <location>
        <begin position="21"/>
        <end position="49"/>
    </location>
</feature>
<dbReference type="EMBL" id="LR590484">
    <property type="protein sequence ID" value="VTR43751.1"/>
    <property type="molecule type" value="Genomic_DNA"/>
</dbReference>
<accession>A0A4U9VK98</accession>
<dbReference type="GeneID" id="78463612"/>
<evidence type="ECO:0000313" key="3">
    <source>
        <dbReference type="Proteomes" id="UP000308196"/>
    </source>
</evidence>
<proteinExistence type="predicted"/>
<dbReference type="KEGG" id="stha:NCTC11429_02918"/>
<keyword evidence="1" id="KW-0812">Transmembrane</keyword>